<evidence type="ECO:0000313" key="10">
    <source>
        <dbReference type="EMBL" id="TWG28626.1"/>
    </source>
</evidence>
<dbReference type="GO" id="GO:0006508">
    <property type="term" value="P:proteolysis"/>
    <property type="evidence" value="ECO:0007669"/>
    <property type="project" value="UniProtKB-KW"/>
</dbReference>
<gene>
    <name evidence="10" type="ORF">FHX75_111783</name>
</gene>
<dbReference type="AlphaFoldDB" id="A0A561WXM6"/>
<keyword evidence="6" id="KW-0482">Metalloprotease</keyword>
<dbReference type="EMBL" id="VIXA01000001">
    <property type="protein sequence ID" value="TWG28626.1"/>
    <property type="molecule type" value="Genomic_DNA"/>
</dbReference>
<proteinExistence type="predicted"/>
<feature type="transmembrane region" description="Helical" evidence="8">
    <location>
        <begin position="416"/>
        <end position="435"/>
    </location>
</feature>
<comment type="cofactor">
    <cofactor evidence="1">
        <name>Zn(2+)</name>
        <dbReference type="ChEBI" id="CHEBI:29105"/>
    </cofactor>
</comment>
<keyword evidence="8" id="KW-1133">Transmembrane helix</keyword>
<feature type="transmembrane region" description="Helical" evidence="8">
    <location>
        <begin position="383"/>
        <end position="404"/>
    </location>
</feature>
<feature type="transmembrane region" description="Helical" evidence="8">
    <location>
        <begin position="529"/>
        <end position="548"/>
    </location>
</feature>
<protein>
    <submittedName>
        <fullName evidence="10">Zn-dependent protease with chaperone function</fullName>
    </submittedName>
</protein>
<keyword evidence="4" id="KW-0378">Hydrolase</keyword>
<sequence>MSAPTPVWRGRPDETGFLLLPLAALVFSSAVLLAVVFGLTVLARPGCGLGDVLDHPCSEMFVRMSNFFNLMAVPGVVLFAWQTRRQRRHTRPLEPGMFRAAEEVIAEVLASVTLRRPTPVLLGTRLGRRAFTGGTGDKPYVALGPELLATAAKGPEGRAVFEAVLRHELAHVQNHDLLRLRFATVLRISTRATALGTGMLLLAQLIWPPEPPTAGETLGVLVRATVLAVLAELTTRAFLRLREHQADVRAAGGDPDGIRVALHQGPSAPRGLPSRLWERLWDRHPSVATRLAALADPTAALTFPLGQLFAGGVFTAVALTNAQLLVELMLADEVLAVPAGEEVLWGGLAVLALAAIQPAIFLADGVWRDVRGRQLAGRPERPAALGAVFAVGLLAGTYLAPYTGLVHQPRPDGWPLLPSLVVLAAAAVLLCRWLTGLVRRAAPTTSVGRRVLLLPALPVGVGVLLLAWETLLWVGGWAYECDHYPVECGPLDTGRLALRVAGMPWAVGVLSLAVLALLAVTLRRSTRGALVTAAGAALSGALLVLALPRLGVADAVALDVWATLDPRLGTPVAALALQVTLLVAVPLAILLPRPAAGPLAAGAGWLVLAAGLDAQLAEWADGPVAARPEDLTYVVGTFLGQALAIVLLAVAATLAARTLIGRWRGRRPVGAPRPPQRKRTYQLADDVG</sequence>
<feature type="transmembrane region" description="Helical" evidence="8">
    <location>
        <begin position="188"/>
        <end position="207"/>
    </location>
</feature>
<feature type="transmembrane region" description="Helical" evidence="8">
    <location>
        <begin position="598"/>
        <end position="617"/>
    </location>
</feature>
<evidence type="ECO:0000259" key="9">
    <source>
        <dbReference type="Pfam" id="PF01435"/>
    </source>
</evidence>
<evidence type="ECO:0000256" key="6">
    <source>
        <dbReference type="ARBA" id="ARBA00023049"/>
    </source>
</evidence>
<feature type="transmembrane region" description="Helical" evidence="8">
    <location>
        <begin position="308"/>
        <end position="331"/>
    </location>
</feature>
<evidence type="ECO:0000256" key="3">
    <source>
        <dbReference type="ARBA" id="ARBA00022723"/>
    </source>
</evidence>
<name>A0A561WXM6_9ACTN</name>
<evidence type="ECO:0000256" key="7">
    <source>
        <dbReference type="SAM" id="MobiDB-lite"/>
    </source>
</evidence>
<feature type="transmembrane region" description="Helical" evidence="8">
    <location>
        <begin position="343"/>
        <end position="363"/>
    </location>
</feature>
<evidence type="ECO:0000256" key="2">
    <source>
        <dbReference type="ARBA" id="ARBA00022670"/>
    </source>
</evidence>
<feature type="transmembrane region" description="Helical" evidence="8">
    <location>
        <begin position="447"/>
        <end position="468"/>
    </location>
</feature>
<evidence type="ECO:0000256" key="4">
    <source>
        <dbReference type="ARBA" id="ARBA00022801"/>
    </source>
</evidence>
<keyword evidence="11" id="KW-1185">Reference proteome</keyword>
<evidence type="ECO:0000256" key="5">
    <source>
        <dbReference type="ARBA" id="ARBA00022833"/>
    </source>
</evidence>
<feature type="transmembrane region" description="Helical" evidence="8">
    <location>
        <begin position="17"/>
        <end position="40"/>
    </location>
</feature>
<feature type="transmembrane region" description="Helical" evidence="8">
    <location>
        <begin position="503"/>
        <end position="522"/>
    </location>
</feature>
<dbReference type="Gene3D" id="3.30.2010.10">
    <property type="entry name" value="Metalloproteases ('zincins'), catalytic domain"/>
    <property type="match status" value="1"/>
</dbReference>
<feature type="transmembrane region" description="Helical" evidence="8">
    <location>
        <begin position="60"/>
        <end position="81"/>
    </location>
</feature>
<evidence type="ECO:0000313" key="11">
    <source>
        <dbReference type="Proteomes" id="UP000319927"/>
    </source>
</evidence>
<dbReference type="GO" id="GO:0046872">
    <property type="term" value="F:metal ion binding"/>
    <property type="evidence" value="ECO:0007669"/>
    <property type="project" value="UniProtKB-KW"/>
</dbReference>
<keyword evidence="8" id="KW-0472">Membrane</keyword>
<feature type="domain" description="Peptidase M48" evidence="9">
    <location>
        <begin position="129"/>
        <end position="296"/>
    </location>
</feature>
<comment type="caution">
    <text evidence="10">The sequence shown here is derived from an EMBL/GenBank/DDBJ whole genome shotgun (WGS) entry which is preliminary data.</text>
</comment>
<dbReference type="GO" id="GO:0004222">
    <property type="term" value="F:metalloendopeptidase activity"/>
    <property type="evidence" value="ECO:0007669"/>
    <property type="project" value="InterPro"/>
</dbReference>
<keyword evidence="8" id="KW-0812">Transmembrane</keyword>
<keyword evidence="3" id="KW-0479">Metal-binding</keyword>
<feature type="transmembrane region" description="Helical" evidence="8">
    <location>
        <begin position="637"/>
        <end position="660"/>
    </location>
</feature>
<feature type="transmembrane region" description="Helical" evidence="8">
    <location>
        <begin position="568"/>
        <end position="591"/>
    </location>
</feature>
<feature type="transmembrane region" description="Helical" evidence="8">
    <location>
        <begin position="219"/>
        <end position="239"/>
    </location>
</feature>
<feature type="region of interest" description="Disordered" evidence="7">
    <location>
        <begin position="667"/>
        <end position="688"/>
    </location>
</feature>
<evidence type="ECO:0000256" key="8">
    <source>
        <dbReference type="SAM" id="Phobius"/>
    </source>
</evidence>
<accession>A0A561WXM6</accession>
<dbReference type="RefSeq" id="WP_170285320.1">
    <property type="nucleotide sequence ID" value="NZ_VIXA01000001.1"/>
</dbReference>
<dbReference type="Proteomes" id="UP000319927">
    <property type="component" value="Unassembled WGS sequence"/>
</dbReference>
<dbReference type="InterPro" id="IPR001915">
    <property type="entry name" value="Peptidase_M48"/>
</dbReference>
<evidence type="ECO:0000256" key="1">
    <source>
        <dbReference type="ARBA" id="ARBA00001947"/>
    </source>
</evidence>
<reference evidence="10 11" key="1">
    <citation type="submission" date="2019-06" db="EMBL/GenBank/DDBJ databases">
        <title>Sequencing the genomes of 1000 actinobacteria strains.</title>
        <authorList>
            <person name="Klenk H.-P."/>
        </authorList>
    </citation>
    <scope>NUCLEOTIDE SEQUENCE [LARGE SCALE GENOMIC DNA]</scope>
    <source>
        <strain evidence="10 11">DSM 102131</strain>
    </source>
</reference>
<keyword evidence="5" id="KW-0862">Zinc</keyword>
<dbReference type="Pfam" id="PF01435">
    <property type="entry name" value="Peptidase_M48"/>
    <property type="match status" value="1"/>
</dbReference>
<keyword evidence="2 10" id="KW-0645">Protease</keyword>
<organism evidence="10 11">
    <name type="scientific">Micromonospora palomenae</name>
    <dbReference type="NCBI Taxonomy" id="1461247"/>
    <lineage>
        <taxon>Bacteria</taxon>
        <taxon>Bacillati</taxon>
        <taxon>Actinomycetota</taxon>
        <taxon>Actinomycetes</taxon>
        <taxon>Micromonosporales</taxon>
        <taxon>Micromonosporaceae</taxon>
        <taxon>Micromonospora</taxon>
    </lineage>
</organism>